<organism evidence="2 3">
    <name type="scientific">Oryza sativa subsp. japonica</name>
    <name type="common">Rice</name>
    <dbReference type="NCBI Taxonomy" id="39947"/>
    <lineage>
        <taxon>Eukaryota</taxon>
        <taxon>Viridiplantae</taxon>
        <taxon>Streptophyta</taxon>
        <taxon>Embryophyta</taxon>
        <taxon>Tracheophyta</taxon>
        <taxon>Spermatophyta</taxon>
        <taxon>Magnoliopsida</taxon>
        <taxon>Liliopsida</taxon>
        <taxon>Poales</taxon>
        <taxon>Poaceae</taxon>
        <taxon>BOP clade</taxon>
        <taxon>Oryzoideae</taxon>
        <taxon>Oryzeae</taxon>
        <taxon>Oryzinae</taxon>
        <taxon>Oryza</taxon>
        <taxon>Oryza sativa</taxon>
    </lineage>
</organism>
<dbReference type="EMBL" id="AC084405">
    <property type="protein sequence ID" value="AAN64483.1"/>
    <property type="molecule type" value="Genomic_DNA"/>
</dbReference>
<proteinExistence type="predicted"/>
<feature type="region of interest" description="Disordered" evidence="1">
    <location>
        <begin position="62"/>
        <end position="96"/>
    </location>
</feature>
<reference evidence="3" key="1">
    <citation type="journal article" date="2005" name="Nature">
        <title>The map-based sequence of the rice genome.</title>
        <authorList>
            <consortium name="International rice genome sequencing project (IRGSP)"/>
            <person name="Matsumoto T."/>
            <person name="Wu J."/>
            <person name="Kanamori H."/>
            <person name="Katayose Y."/>
            <person name="Fujisawa M."/>
            <person name="Namiki N."/>
            <person name="Mizuno H."/>
            <person name="Yamamoto K."/>
            <person name="Antonio B.A."/>
            <person name="Baba T."/>
            <person name="Sakata K."/>
            <person name="Nagamura Y."/>
            <person name="Aoki H."/>
            <person name="Arikawa K."/>
            <person name="Arita K."/>
            <person name="Bito T."/>
            <person name="Chiden Y."/>
            <person name="Fujitsuka N."/>
            <person name="Fukunaka R."/>
            <person name="Hamada M."/>
            <person name="Harada C."/>
            <person name="Hayashi A."/>
            <person name="Hijishita S."/>
            <person name="Honda M."/>
            <person name="Hosokawa S."/>
            <person name="Ichikawa Y."/>
            <person name="Idonuma A."/>
            <person name="Iijima M."/>
            <person name="Ikeda M."/>
            <person name="Ikeno M."/>
            <person name="Ito K."/>
            <person name="Ito S."/>
            <person name="Ito T."/>
            <person name="Ito Y."/>
            <person name="Ito Y."/>
            <person name="Iwabuchi A."/>
            <person name="Kamiya K."/>
            <person name="Karasawa W."/>
            <person name="Kurita K."/>
            <person name="Katagiri S."/>
            <person name="Kikuta A."/>
            <person name="Kobayashi H."/>
            <person name="Kobayashi N."/>
            <person name="Machita K."/>
            <person name="Maehara T."/>
            <person name="Masukawa M."/>
            <person name="Mizubayashi T."/>
            <person name="Mukai Y."/>
            <person name="Nagasaki H."/>
            <person name="Nagata Y."/>
            <person name="Naito S."/>
            <person name="Nakashima M."/>
            <person name="Nakama Y."/>
            <person name="Nakamichi Y."/>
            <person name="Nakamura M."/>
            <person name="Meguro A."/>
            <person name="Negishi M."/>
            <person name="Ohta I."/>
            <person name="Ohta T."/>
            <person name="Okamoto M."/>
            <person name="Ono N."/>
            <person name="Saji S."/>
            <person name="Sakaguchi M."/>
            <person name="Sakai K."/>
            <person name="Shibata M."/>
            <person name="Shimokawa T."/>
            <person name="Song J."/>
            <person name="Takazaki Y."/>
            <person name="Terasawa K."/>
            <person name="Tsugane M."/>
            <person name="Tsuji K."/>
            <person name="Ueda S."/>
            <person name="Waki K."/>
            <person name="Yamagata H."/>
            <person name="Yamamoto M."/>
            <person name="Yamamoto S."/>
            <person name="Yamane H."/>
            <person name="Yoshiki S."/>
            <person name="Yoshihara R."/>
            <person name="Yukawa K."/>
            <person name="Zhong H."/>
            <person name="Yano M."/>
            <person name="Yuan Q."/>
            <person name="Ouyang S."/>
            <person name="Liu J."/>
            <person name="Jones K.M."/>
            <person name="Gansberger K."/>
            <person name="Moffat K."/>
            <person name="Hill J."/>
            <person name="Bera J."/>
            <person name="Fadrosh D."/>
            <person name="Jin S."/>
            <person name="Johri S."/>
            <person name="Kim M."/>
            <person name="Overton L."/>
            <person name="Reardon M."/>
            <person name="Tsitrin T."/>
            <person name="Vuong H."/>
            <person name="Weaver B."/>
            <person name="Ciecko A."/>
            <person name="Tallon L."/>
            <person name="Jackson J."/>
            <person name="Pai G."/>
            <person name="Aken S.V."/>
            <person name="Utterback T."/>
            <person name="Reidmuller S."/>
            <person name="Feldblyum T."/>
            <person name="Hsiao J."/>
            <person name="Zismann V."/>
            <person name="Iobst S."/>
            <person name="de Vazeille A.R."/>
            <person name="Buell C.R."/>
            <person name="Ying K."/>
            <person name="Li Y."/>
            <person name="Lu T."/>
            <person name="Huang Y."/>
            <person name="Zhao Q."/>
            <person name="Feng Q."/>
            <person name="Zhang L."/>
            <person name="Zhu J."/>
            <person name="Weng Q."/>
            <person name="Mu J."/>
            <person name="Lu Y."/>
            <person name="Fan D."/>
            <person name="Liu Y."/>
            <person name="Guan J."/>
            <person name="Zhang Y."/>
            <person name="Yu S."/>
            <person name="Liu X."/>
            <person name="Zhang Y."/>
            <person name="Hong G."/>
            <person name="Han B."/>
            <person name="Choisne N."/>
            <person name="Demange N."/>
            <person name="Orjeda G."/>
            <person name="Samain S."/>
            <person name="Cattolico L."/>
            <person name="Pelletier E."/>
            <person name="Couloux A."/>
            <person name="Segurens B."/>
            <person name="Wincker P."/>
            <person name="D'Hont A."/>
            <person name="Scarpelli C."/>
            <person name="Weissenbach J."/>
            <person name="Salanoubat M."/>
            <person name="Quetier F."/>
            <person name="Yu Y."/>
            <person name="Kim H.R."/>
            <person name="Rambo T."/>
            <person name="Currie J."/>
            <person name="Collura K."/>
            <person name="Luo M."/>
            <person name="Yang T."/>
            <person name="Ammiraju J.S.S."/>
            <person name="Engler F."/>
            <person name="Soderlund C."/>
            <person name="Wing R.A."/>
            <person name="Palmer L.E."/>
            <person name="de la Bastide M."/>
            <person name="Spiegel L."/>
            <person name="Nascimento L."/>
            <person name="Zutavern T."/>
            <person name="O'Shaughnessy A."/>
            <person name="Dike S."/>
            <person name="Dedhia N."/>
            <person name="Preston R."/>
            <person name="Balija V."/>
            <person name="McCombie W.R."/>
            <person name="Chow T."/>
            <person name="Chen H."/>
            <person name="Chung M."/>
            <person name="Chen C."/>
            <person name="Shaw J."/>
            <person name="Wu H."/>
            <person name="Hsiao K."/>
            <person name="Chao Y."/>
            <person name="Chu M."/>
            <person name="Cheng C."/>
            <person name="Hour A."/>
            <person name="Lee P."/>
            <person name="Lin S."/>
            <person name="Lin Y."/>
            <person name="Liou J."/>
            <person name="Liu S."/>
            <person name="Hsing Y."/>
            <person name="Raghuvanshi S."/>
            <person name="Mohanty A."/>
            <person name="Bharti A.K."/>
            <person name="Gaur A."/>
            <person name="Gupta V."/>
            <person name="Kumar D."/>
            <person name="Ravi V."/>
            <person name="Vij S."/>
            <person name="Kapur A."/>
            <person name="Khurana P."/>
            <person name="Khurana P."/>
            <person name="Khurana J.P."/>
            <person name="Tyagi A.K."/>
            <person name="Gaikwad K."/>
            <person name="Singh A."/>
            <person name="Dalal V."/>
            <person name="Srivastava S."/>
            <person name="Dixit A."/>
            <person name="Pal A.K."/>
            <person name="Ghazi I.A."/>
            <person name="Yadav M."/>
            <person name="Pandit A."/>
            <person name="Bhargava A."/>
            <person name="Sureshbabu K."/>
            <person name="Batra K."/>
            <person name="Sharma T.R."/>
            <person name="Mohapatra T."/>
            <person name="Singh N.K."/>
            <person name="Messing J."/>
            <person name="Nelson A.B."/>
            <person name="Fuks G."/>
            <person name="Kavchok S."/>
            <person name="Keizer G."/>
            <person name="Linton E."/>
            <person name="Llaca V."/>
            <person name="Song R."/>
            <person name="Tanyolac B."/>
            <person name="Young S."/>
            <person name="Ho-Il K."/>
            <person name="Hahn J.H."/>
            <person name="Sangsakoo G."/>
            <person name="Vanavichit A."/>
            <person name="de Mattos Luiz.A.T."/>
            <person name="Zimmer P.D."/>
            <person name="Malone G."/>
            <person name="Dellagostin O."/>
            <person name="de Oliveira A.C."/>
            <person name="Bevan M."/>
            <person name="Bancroft I."/>
            <person name="Minx P."/>
            <person name="Cordum H."/>
            <person name="Wilson R."/>
            <person name="Cheng Z."/>
            <person name="Jin W."/>
            <person name="Jiang J."/>
            <person name="Leong S.A."/>
            <person name="Iwama H."/>
            <person name="Gojobori T."/>
            <person name="Itoh T."/>
            <person name="Niimura Y."/>
            <person name="Fujii Y."/>
            <person name="Habara T."/>
            <person name="Sakai H."/>
            <person name="Sato Y."/>
            <person name="Wilson G."/>
            <person name="Kumar K."/>
            <person name="McCouch S."/>
            <person name="Juretic N."/>
            <person name="Hoen D."/>
            <person name="Wright S."/>
            <person name="Bruskiewich R."/>
            <person name="Bureau T."/>
            <person name="Miyao A."/>
            <person name="Hirochika H."/>
            <person name="Nishikawa T."/>
            <person name="Kadowaki K."/>
            <person name="Sugiura M."/>
            <person name="Burr B."/>
            <person name="Sasaki T."/>
        </authorList>
    </citation>
    <scope>NUCLEOTIDE SEQUENCE [LARGE SCALE GENOMIC DNA]</scope>
    <source>
        <strain evidence="3">cv. Nipponbare</strain>
    </source>
</reference>
<protein>
    <submittedName>
        <fullName evidence="2">Uncharacterized protein</fullName>
    </submittedName>
</protein>
<feature type="compositionally biased region" description="Low complexity" evidence="1">
    <location>
        <begin position="139"/>
        <end position="154"/>
    </location>
</feature>
<sequence>MAAGEGAGRRGGEERGRGGYGDGGGRGPREEASRDPADSTSATVVAEEEAVVVERRRCRREMELGGRWRRGRGGTNRRRREGKSRIRSRRWRRPRAAPWEEGEVRAPLDASSSLAVARLQMTSSGNIRRWQRQARWATRRGAAAADGRPMGAGMEKAAPPRCPHLCR</sequence>
<feature type="compositionally biased region" description="Basic residues" evidence="1">
    <location>
        <begin position="67"/>
        <end position="95"/>
    </location>
</feature>
<accession>Q10N53</accession>
<evidence type="ECO:0000313" key="2">
    <source>
        <dbReference type="EMBL" id="AAN64483.1"/>
    </source>
</evidence>
<feature type="region of interest" description="Disordered" evidence="1">
    <location>
        <begin position="1"/>
        <end position="49"/>
    </location>
</feature>
<dbReference type="AlphaFoldDB" id="Q10N53"/>
<dbReference type="Proteomes" id="UP000000763">
    <property type="component" value="Chromosome 3"/>
</dbReference>
<evidence type="ECO:0000313" key="3">
    <source>
        <dbReference type="Proteomes" id="UP000000763"/>
    </source>
</evidence>
<feature type="compositionally biased region" description="Basic and acidic residues" evidence="1">
    <location>
        <begin position="27"/>
        <end position="37"/>
    </location>
</feature>
<reference evidence="3" key="2">
    <citation type="journal article" date="2008" name="Nucleic Acids Res.">
        <title>The rice annotation project database (RAP-DB): 2008 update.</title>
        <authorList>
            <consortium name="The rice annotation project (RAP)"/>
        </authorList>
    </citation>
    <scope>GENOME REANNOTATION</scope>
    <source>
        <strain evidence="3">cv. Nipponbare</strain>
    </source>
</reference>
<feature type="region of interest" description="Disordered" evidence="1">
    <location>
        <begin position="139"/>
        <end position="167"/>
    </location>
</feature>
<evidence type="ECO:0000256" key="1">
    <source>
        <dbReference type="SAM" id="MobiDB-lite"/>
    </source>
</evidence>
<name>Q10N53_ORYSJ</name>
<feature type="compositionally biased region" description="Basic and acidic residues" evidence="1">
    <location>
        <begin position="7"/>
        <end position="17"/>
    </location>
</feature>